<keyword evidence="3" id="KW-1185">Reference proteome</keyword>
<proteinExistence type="predicted"/>
<evidence type="ECO:0000313" key="3">
    <source>
        <dbReference type="Proteomes" id="UP001054837"/>
    </source>
</evidence>
<organism evidence="2 3">
    <name type="scientific">Caerostris darwini</name>
    <dbReference type="NCBI Taxonomy" id="1538125"/>
    <lineage>
        <taxon>Eukaryota</taxon>
        <taxon>Metazoa</taxon>
        <taxon>Ecdysozoa</taxon>
        <taxon>Arthropoda</taxon>
        <taxon>Chelicerata</taxon>
        <taxon>Arachnida</taxon>
        <taxon>Araneae</taxon>
        <taxon>Araneomorphae</taxon>
        <taxon>Entelegynae</taxon>
        <taxon>Araneoidea</taxon>
        <taxon>Araneidae</taxon>
        <taxon>Caerostris</taxon>
    </lineage>
</organism>
<dbReference type="EMBL" id="BPLQ01011925">
    <property type="protein sequence ID" value="GIY61194.1"/>
    <property type="molecule type" value="Genomic_DNA"/>
</dbReference>
<dbReference type="AlphaFoldDB" id="A0AAV4UTU9"/>
<name>A0AAV4UTU9_9ARAC</name>
<accession>A0AAV4UTU9</accession>
<sequence length="101" mass="11496">MQQQQQTDKNKKRNQMRFLHSPLEPKTLELFQCGSRRHRFHLRNNSVASSPPPGIGRAPHSFPPPRVATLSVKSSPSYPSLGTVASYDVCFYDQTEEGWII</sequence>
<dbReference type="Proteomes" id="UP001054837">
    <property type="component" value="Unassembled WGS sequence"/>
</dbReference>
<comment type="caution">
    <text evidence="2">The sequence shown here is derived from an EMBL/GenBank/DDBJ whole genome shotgun (WGS) entry which is preliminary data.</text>
</comment>
<evidence type="ECO:0000313" key="2">
    <source>
        <dbReference type="EMBL" id="GIY61194.1"/>
    </source>
</evidence>
<reference evidence="2 3" key="1">
    <citation type="submission" date="2021-06" db="EMBL/GenBank/DDBJ databases">
        <title>Caerostris darwini draft genome.</title>
        <authorList>
            <person name="Kono N."/>
            <person name="Arakawa K."/>
        </authorList>
    </citation>
    <scope>NUCLEOTIDE SEQUENCE [LARGE SCALE GENOMIC DNA]</scope>
</reference>
<gene>
    <name evidence="2" type="ORF">CDAR_249861</name>
</gene>
<feature type="region of interest" description="Disordered" evidence="1">
    <location>
        <begin position="43"/>
        <end position="62"/>
    </location>
</feature>
<protein>
    <submittedName>
        <fullName evidence="2">Uncharacterized protein</fullName>
    </submittedName>
</protein>
<evidence type="ECO:0000256" key="1">
    <source>
        <dbReference type="SAM" id="MobiDB-lite"/>
    </source>
</evidence>